<feature type="transmembrane region" description="Helical" evidence="2">
    <location>
        <begin position="277"/>
        <end position="295"/>
    </location>
</feature>
<comment type="caution">
    <text evidence="4">The sequence shown here is derived from an EMBL/GenBank/DDBJ whole genome shotgun (WGS) entry which is preliminary data.</text>
</comment>
<comment type="similarity">
    <text evidence="1">Belongs to the EamA transporter family.</text>
</comment>
<dbReference type="AlphaFoldDB" id="A0A2I1IEG1"/>
<evidence type="ECO:0000313" key="5">
    <source>
        <dbReference type="Proteomes" id="UP000242755"/>
    </source>
</evidence>
<dbReference type="InterPro" id="IPR037185">
    <property type="entry name" value="EmrE-like"/>
</dbReference>
<keyword evidence="2" id="KW-1133">Transmembrane helix</keyword>
<reference evidence="4 5" key="1">
    <citation type="submission" date="2017-12" db="EMBL/GenBank/DDBJ databases">
        <title>Phylogenetic diversity of female urinary microbiome.</title>
        <authorList>
            <person name="Thomas-White K."/>
            <person name="Wolfe A.J."/>
        </authorList>
    </citation>
    <scope>NUCLEOTIDE SEQUENCE [LARGE SCALE GENOMIC DNA]</scope>
    <source>
        <strain evidence="4 5">UMB0426</strain>
    </source>
</reference>
<evidence type="ECO:0000256" key="1">
    <source>
        <dbReference type="ARBA" id="ARBA00007362"/>
    </source>
</evidence>
<keyword evidence="2" id="KW-0472">Membrane</keyword>
<feature type="transmembrane region" description="Helical" evidence="2">
    <location>
        <begin position="38"/>
        <end position="57"/>
    </location>
</feature>
<feature type="transmembrane region" description="Helical" evidence="2">
    <location>
        <begin position="254"/>
        <end position="271"/>
    </location>
</feature>
<evidence type="ECO:0000313" key="4">
    <source>
        <dbReference type="EMBL" id="PKY69522.1"/>
    </source>
</evidence>
<dbReference type="PANTHER" id="PTHR22911">
    <property type="entry name" value="ACYL-MALONYL CONDENSING ENZYME-RELATED"/>
    <property type="match status" value="1"/>
</dbReference>
<feature type="transmembrane region" description="Helical" evidence="2">
    <location>
        <begin position="98"/>
        <end position="117"/>
    </location>
</feature>
<dbReference type="SUPFAM" id="SSF103481">
    <property type="entry name" value="Multidrug resistance efflux transporter EmrE"/>
    <property type="match status" value="2"/>
</dbReference>
<feature type="transmembrane region" description="Helical" evidence="2">
    <location>
        <begin position="124"/>
        <end position="142"/>
    </location>
</feature>
<dbReference type="GO" id="GO:0005886">
    <property type="term" value="C:plasma membrane"/>
    <property type="evidence" value="ECO:0007669"/>
    <property type="project" value="TreeGrafter"/>
</dbReference>
<keyword evidence="2" id="KW-0812">Transmembrane</keyword>
<dbReference type="STRING" id="1176165.GCA_001584405_00743"/>
<gene>
    <name evidence="4" type="ORF">CYJ40_10360</name>
</gene>
<dbReference type="PANTHER" id="PTHR22911:SF37">
    <property type="entry name" value="THREONINE_HOMOSERINE EXPORTER RHTA"/>
    <property type="match status" value="1"/>
</dbReference>
<organism evidence="4 5">
    <name type="scientific">Brevibacterium ravenspurgense</name>
    <dbReference type="NCBI Taxonomy" id="479117"/>
    <lineage>
        <taxon>Bacteria</taxon>
        <taxon>Bacillati</taxon>
        <taxon>Actinomycetota</taxon>
        <taxon>Actinomycetes</taxon>
        <taxon>Micrococcales</taxon>
        <taxon>Brevibacteriaceae</taxon>
        <taxon>Brevibacterium</taxon>
    </lineage>
</organism>
<dbReference type="Proteomes" id="UP000242755">
    <property type="component" value="Unassembled WGS sequence"/>
</dbReference>
<dbReference type="RefSeq" id="WP_101673011.1">
    <property type="nucleotide sequence ID" value="NZ_PKGO01000011.1"/>
</dbReference>
<dbReference type="Pfam" id="PF00892">
    <property type="entry name" value="EamA"/>
    <property type="match status" value="2"/>
</dbReference>
<feature type="transmembrane region" description="Helical" evidence="2">
    <location>
        <begin position="220"/>
        <end position="242"/>
    </location>
</feature>
<accession>A0A2I1IEG1</accession>
<sequence length="329" mass="35519">MNRNFVLGLLITLVSCFLFAICAPLGKLMYAGDWTPGPVTFVRLAGSCLLLAIPMFIQMRGRWREVWQVRWYVLTYGVVCMAGVQLLFFLAVERMSPPIALLLEMTAPLMIVLWVWASTRFRPSTLTFIGIVAAAVGLLIILDPRGSSVDLLGVFYALSAAVCLAAFFVMSAKADLSFPSVTLICITMGIGAVVVALITAVGIIPAGMTTQDLDAGGVLLPWWVVALALLLCTGGAYTTAVVGVRYVGSTISSFLNLVEVPMSVVMAWILLGDLPVAVQAIGGVFVLLGVVFVKLGEKRQERRRVIARTNVHPETAEMHLVVEEEAPED</sequence>
<name>A0A2I1IEG1_9MICO</name>
<dbReference type="InterPro" id="IPR000620">
    <property type="entry name" value="EamA_dom"/>
</dbReference>
<dbReference type="GO" id="GO:0015565">
    <property type="term" value="F:threonine efflux transmembrane transporter activity"/>
    <property type="evidence" value="ECO:0007669"/>
    <property type="project" value="TreeGrafter"/>
</dbReference>
<evidence type="ECO:0000259" key="3">
    <source>
        <dbReference type="Pfam" id="PF00892"/>
    </source>
</evidence>
<feature type="domain" description="EamA" evidence="3">
    <location>
        <begin position="152"/>
        <end position="293"/>
    </location>
</feature>
<dbReference type="PROSITE" id="PS51257">
    <property type="entry name" value="PROKAR_LIPOPROTEIN"/>
    <property type="match status" value="1"/>
</dbReference>
<feature type="transmembrane region" description="Helical" evidence="2">
    <location>
        <begin position="181"/>
        <end position="208"/>
    </location>
</feature>
<protein>
    <submittedName>
        <fullName evidence="4">EamA family transporter</fullName>
    </submittedName>
</protein>
<feature type="transmembrane region" description="Helical" evidence="2">
    <location>
        <begin position="148"/>
        <end position="169"/>
    </location>
</feature>
<feature type="domain" description="EamA" evidence="3">
    <location>
        <begin position="7"/>
        <end position="142"/>
    </location>
</feature>
<feature type="transmembrane region" description="Helical" evidence="2">
    <location>
        <begin position="69"/>
        <end position="92"/>
    </location>
</feature>
<proteinExistence type="inferred from homology"/>
<evidence type="ECO:0000256" key="2">
    <source>
        <dbReference type="SAM" id="Phobius"/>
    </source>
</evidence>
<dbReference type="EMBL" id="PKGO01000011">
    <property type="protein sequence ID" value="PKY69522.1"/>
    <property type="molecule type" value="Genomic_DNA"/>
</dbReference>